<dbReference type="GO" id="GO:0005829">
    <property type="term" value="C:cytosol"/>
    <property type="evidence" value="ECO:0007669"/>
    <property type="project" value="TreeGrafter"/>
</dbReference>
<dbReference type="PANTHER" id="PTHR30543:SF21">
    <property type="entry name" value="NAD(P)H-DEPENDENT FMN REDUCTASE LOT6"/>
    <property type="match status" value="1"/>
</dbReference>
<dbReference type="GO" id="GO:0016491">
    <property type="term" value="F:oxidoreductase activity"/>
    <property type="evidence" value="ECO:0007669"/>
    <property type="project" value="InterPro"/>
</dbReference>
<gene>
    <name evidence="2" type="ORF">AP75_03045</name>
</gene>
<sequence length="179" mass="20021">MKILAFAGSNSTVSINKKLVTFASTFFSENEVEILDLNDYEMPIYKREIELESGIPQSATDFAAKIDASDLILLSTPENNGNFPAVFKNLMDWMSRIKGRKIFGEKNMFLMATSGGARGGASVLEIAQKRFPFDGAQVLEVFSLPKYSENFDPEKGITDEEKLAELKEKTESLKQKMNQ</sequence>
<dbReference type="Gene3D" id="3.40.50.360">
    <property type="match status" value="1"/>
</dbReference>
<dbReference type="Proteomes" id="UP000197587">
    <property type="component" value="Unassembled WGS sequence"/>
</dbReference>
<dbReference type="SUPFAM" id="SSF52218">
    <property type="entry name" value="Flavoproteins"/>
    <property type="match status" value="1"/>
</dbReference>
<reference evidence="2 3" key="1">
    <citation type="submission" date="2017-05" db="EMBL/GenBank/DDBJ databases">
        <title>Genome of Chryseobacterium haifense.</title>
        <authorList>
            <person name="Newman J.D."/>
        </authorList>
    </citation>
    <scope>NUCLEOTIDE SEQUENCE [LARGE SCALE GENOMIC DNA]</scope>
    <source>
        <strain evidence="2 3">DSM 19056</strain>
    </source>
</reference>
<dbReference type="Pfam" id="PF03358">
    <property type="entry name" value="FMN_red"/>
    <property type="match status" value="1"/>
</dbReference>
<feature type="domain" description="NADPH-dependent FMN reductase-like" evidence="1">
    <location>
        <begin position="1"/>
        <end position="137"/>
    </location>
</feature>
<evidence type="ECO:0000259" key="1">
    <source>
        <dbReference type="Pfam" id="PF03358"/>
    </source>
</evidence>
<comment type="caution">
    <text evidence="2">The sequence shown here is derived from an EMBL/GenBank/DDBJ whole genome shotgun (WGS) entry which is preliminary data.</text>
</comment>
<name>A0A246BBP7_9FLAO</name>
<dbReference type="PANTHER" id="PTHR30543">
    <property type="entry name" value="CHROMATE REDUCTASE"/>
    <property type="match status" value="1"/>
</dbReference>
<dbReference type="EMBL" id="JASZ02000003">
    <property type="protein sequence ID" value="OWK99108.1"/>
    <property type="molecule type" value="Genomic_DNA"/>
</dbReference>
<dbReference type="InterPro" id="IPR029039">
    <property type="entry name" value="Flavoprotein-like_sf"/>
</dbReference>
<proteinExistence type="predicted"/>
<evidence type="ECO:0000313" key="3">
    <source>
        <dbReference type="Proteomes" id="UP000197587"/>
    </source>
</evidence>
<dbReference type="AlphaFoldDB" id="A0A246BBP7"/>
<dbReference type="RefSeq" id="WP_031502440.1">
    <property type="nucleotide sequence ID" value="NZ_JASZ02000003.1"/>
</dbReference>
<dbReference type="InterPro" id="IPR050712">
    <property type="entry name" value="NAD(P)H-dep_reductase"/>
</dbReference>
<organism evidence="2 3">
    <name type="scientific">Kaistella haifensis DSM 19056</name>
    <dbReference type="NCBI Taxonomy" id="1450526"/>
    <lineage>
        <taxon>Bacteria</taxon>
        <taxon>Pseudomonadati</taxon>
        <taxon>Bacteroidota</taxon>
        <taxon>Flavobacteriia</taxon>
        <taxon>Flavobacteriales</taxon>
        <taxon>Weeksellaceae</taxon>
        <taxon>Chryseobacterium group</taxon>
        <taxon>Kaistella</taxon>
    </lineage>
</organism>
<protein>
    <submittedName>
        <fullName evidence="2">NADPH-dependent oxidoreductase</fullName>
    </submittedName>
</protein>
<keyword evidence="3" id="KW-1185">Reference proteome</keyword>
<accession>A0A246BBP7</accession>
<evidence type="ECO:0000313" key="2">
    <source>
        <dbReference type="EMBL" id="OWK99108.1"/>
    </source>
</evidence>
<dbReference type="GO" id="GO:0010181">
    <property type="term" value="F:FMN binding"/>
    <property type="evidence" value="ECO:0007669"/>
    <property type="project" value="TreeGrafter"/>
</dbReference>
<dbReference type="InterPro" id="IPR005025">
    <property type="entry name" value="FMN_Rdtase-like_dom"/>
</dbReference>